<dbReference type="InterPro" id="IPR012902">
    <property type="entry name" value="N_methyl_site"/>
</dbReference>
<name>A0AAE3G537_9GAMM</name>
<dbReference type="PROSITE" id="PS00409">
    <property type="entry name" value="PROKAR_NTER_METHYL"/>
    <property type="match status" value="1"/>
</dbReference>
<organism evidence="1 2">
    <name type="scientific">Natronocella acetinitrilica</name>
    <dbReference type="NCBI Taxonomy" id="414046"/>
    <lineage>
        <taxon>Bacteria</taxon>
        <taxon>Pseudomonadati</taxon>
        <taxon>Pseudomonadota</taxon>
        <taxon>Gammaproteobacteria</taxon>
        <taxon>Chromatiales</taxon>
        <taxon>Ectothiorhodospiraceae</taxon>
        <taxon>Natronocella</taxon>
    </lineage>
</organism>
<dbReference type="EMBL" id="JALJXV010000003">
    <property type="protein sequence ID" value="MCP1674563.1"/>
    <property type="molecule type" value="Genomic_DNA"/>
</dbReference>
<sequence length="224" mass="23549">MSKRRMHGFTLVELMVALLLATLVVAAAASLFMVVSRADTDQRFLQNRSEAALFIGTFLTERLMPFGAAGEACGAEGLVVSAEGAERLRVDLQYCVPGESAPETRSVSLPTHGASGPIRYHGSEASLAGAGEANDPGSWPVLFDSVDGPELSVLVRSANGGLRERVLAAGHSLNDPAVVALRLRYGVNDRGRLADAGARTLVITQTFPLAPGAIARHADPESED</sequence>
<dbReference type="Pfam" id="PF07963">
    <property type="entry name" value="N_methyl"/>
    <property type="match status" value="1"/>
</dbReference>
<dbReference type="NCBIfam" id="TIGR02532">
    <property type="entry name" value="IV_pilin_GFxxxE"/>
    <property type="match status" value="1"/>
</dbReference>
<dbReference type="Proteomes" id="UP001205843">
    <property type="component" value="Unassembled WGS sequence"/>
</dbReference>
<evidence type="ECO:0000313" key="1">
    <source>
        <dbReference type="EMBL" id="MCP1674563.1"/>
    </source>
</evidence>
<gene>
    <name evidence="1" type="ORF">J2T57_001665</name>
</gene>
<comment type="caution">
    <text evidence="1">The sequence shown here is derived from an EMBL/GenBank/DDBJ whole genome shotgun (WGS) entry which is preliminary data.</text>
</comment>
<evidence type="ECO:0000313" key="2">
    <source>
        <dbReference type="Proteomes" id="UP001205843"/>
    </source>
</evidence>
<keyword evidence="2" id="KW-1185">Reference proteome</keyword>
<protein>
    <submittedName>
        <fullName evidence="1">Prepilin-type N-terminal cleavage/methylation domain-containing protein</fullName>
    </submittedName>
</protein>
<accession>A0AAE3G537</accession>
<dbReference type="RefSeq" id="WP_253476651.1">
    <property type="nucleotide sequence ID" value="NZ_JALJXV010000003.1"/>
</dbReference>
<proteinExistence type="predicted"/>
<dbReference type="AlphaFoldDB" id="A0AAE3G537"/>
<reference evidence="1" key="1">
    <citation type="submission" date="2022-03" db="EMBL/GenBank/DDBJ databases">
        <title>Genomic Encyclopedia of Type Strains, Phase III (KMG-III): the genomes of soil and plant-associated and newly described type strains.</title>
        <authorList>
            <person name="Whitman W."/>
        </authorList>
    </citation>
    <scope>NUCLEOTIDE SEQUENCE</scope>
    <source>
        <strain evidence="1">ANL 6-2</strain>
    </source>
</reference>